<sequence>MTDSRSVLLTVIGRNFDGIDVAGLAAGNQLELVNLSDYERDLHRVVNEFAELSGHLFVGTGSIAFDSHVAAALGAPVIVVYDRPGDHVQLAVADIECCGAVVAEACDPERLSGAVGPALELALDTAAVISPALFEHRLIVRARNANSHIVLPEGDDDRILDAASQVLAQGIADVTILGNASDVLERARTNGWDLSRAQIIDHLESPWLEEFAGIFAELRKHKGVTLEQARETMKDVSYFATMMVYKGLADGMVSGAVHTTAHTIKPALQIIKTVPEASVVSSIFLMIMQGKRYAFGDSAVNPNPTADQLGEIAVVSARTAAQFGVDPKVALLSYSTGGSGAGPDVEKVIAATQRAKEIAPELAIDGPLQFDAAMEPSVARKKMPDSPVAGQATVMIFPDLDAGNIGYKAVQRTAGALAVGPILQGLKKPVNDLSRGATVPDIVNTIAITAIQAGGSR</sequence>
<dbReference type="Gene3D" id="3.40.50.10950">
    <property type="match status" value="1"/>
</dbReference>
<dbReference type="InterPro" id="IPR002505">
    <property type="entry name" value="PTA_PTB"/>
</dbReference>
<comment type="catalytic activity">
    <reaction evidence="1">
        <text>acetyl-CoA + phosphate = acetyl phosphate + CoA</text>
        <dbReference type="Rhea" id="RHEA:19521"/>
        <dbReference type="ChEBI" id="CHEBI:22191"/>
        <dbReference type="ChEBI" id="CHEBI:43474"/>
        <dbReference type="ChEBI" id="CHEBI:57287"/>
        <dbReference type="ChEBI" id="CHEBI:57288"/>
        <dbReference type="EC" id="2.3.1.8"/>
    </reaction>
</comment>
<evidence type="ECO:0000256" key="6">
    <source>
        <dbReference type="ARBA" id="ARBA00023315"/>
    </source>
</evidence>
<comment type="caution">
    <text evidence="9">The sequence shown here is derived from an EMBL/GenBank/DDBJ whole genome shotgun (WGS) entry which is preliminary data.</text>
</comment>
<dbReference type="EC" id="2.3.1.8" evidence="3"/>
<dbReference type="InterPro" id="IPR042112">
    <property type="entry name" value="P_AcTrfase_dom2"/>
</dbReference>
<evidence type="ECO:0000256" key="3">
    <source>
        <dbReference type="ARBA" id="ARBA00012707"/>
    </source>
</evidence>
<evidence type="ECO:0000256" key="1">
    <source>
        <dbReference type="ARBA" id="ARBA00000705"/>
    </source>
</evidence>
<feature type="domain" description="Phosphate acetyl/butaryl transferase" evidence="8">
    <location>
        <begin position="134"/>
        <end position="450"/>
    </location>
</feature>
<gene>
    <name evidence="9" type="ORF">J2S39_002024</name>
</gene>
<dbReference type="Gene3D" id="3.40.50.10750">
    <property type="entry name" value="Isocitrate/Isopropylmalate dehydrogenase-like"/>
    <property type="match status" value="1"/>
</dbReference>
<dbReference type="InterPro" id="IPR050500">
    <property type="entry name" value="Phos_Acetyltrans/Butyryltrans"/>
</dbReference>
<dbReference type="SUPFAM" id="SSF53659">
    <property type="entry name" value="Isocitrate/Isopropylmalate dehydrogenase-like"/>
    <property type="match status" value="1"/>
</dbReference>
<evidence type="ECO:0000256" key="2">
    <source>
        <dbReference type="ARBA" id="ARBA00004989"/>
    </source>
</evidence>
<dbReference type="GO" id="GO:0016787">
    <property type="term" value="F:hydrolase activity"/>
    <property type="evidence" value="ECO:0007669"/>
    <property type="project" value="UniProtKB-KW"/>
</dbReference>
<dbReference type="InterPro" id="IPR004614">
    <property type="entry name" value="P_AcTrfase"/>
</dbReference>
<dbReference type="PANTHER" id="PTHR43356:SF3">
    <property type="entry name" value="PHOSPHATE ACETYLTRANSFERASE"/>
    <property type="match status" value="1"/>
</dbReference>
<accession>A0ABU2A2P8</accession>
<evidence type="ECO:0000256" key="7">
    <source>
        <dbReference type="ARBA" id="ARBA00031108"/>
    </source>
</evidence>
<evidence type="ECO:0000256" key="5">
    <source>
        <dbReference type="ARBA" id="ARBA00022679"/>
    </source>
</evidence>
<reference evidence="9" key="1">
    <citation type="submission" date="2023-07" db="EMBL/GenBank/DDBJ databases">
        <title>Sequencing the genomes of 1000 actinobacteria strains.</title>
        <authorList>
            <person name="Klenk H.-P."/>
        </authorList>
    </citation>
    <scope>NUCLEOTIDE SEQUENCE</scope>
    <source>
        <strain evidence="9">DSM 107476</strain>
    </source>
</reference>
<comment type="pathway">
    <text evidence="2">Metabolic intermediate biosynthesis; acetyl-CoA biosynthesis; acetyl-CoA from acetate: step 2/2.</text>
</comment>
<dbReference type="NCBIfam" id="NF007233">
    <property type="entry name" value="PRK09653.1"/>
    <property type="match status" value="1"/>
</dbReference>
<keyword evidence="6 9" id="KW-0012">Acyltransferase</keyword>
<evidence type="ECO:0000256" key="4">
    <source>
        <dbReference type="ARBA" id="ARBA00021528"/>
    </source>
</evidence>
<dbReference type="PANTHER" id="PTHR43356">
    <property type="entry name" value="PHOSPHATE ACETYLTRANSFERASE"/>
    <property type="match status" value="1"/>
</dbReference>
<dbReference type="Pfam" id="PF01515">
    <property type="entry name" value="PTA_PTB"/>
    <property type="match status" value="1"/>
</dbReference>
<dbReference type="NCBIfam" id="TIGR00651">
    <property type="entry name" value="pta"/>
    <property type="match status" value="1"/>
</dbReference>
<dbReference type="EMBL" id="JAVDXZ010000001">
    <property type="protein sequence ID" value="MDR7330348.1"/>
    <property type="molecule type" value="Genomic_DNA"/>
</dbReference>
<organism evidence="9 10">
    <name type="scientific">Corynebacterium guangdongense</name>
    <dbReference type="NCBI Taxonomy" id="1783348"/>
    <lineage>
        <taxon>Bacteria</taxon>
        <taxon>Bacillati</taxon>
        <taxon>Actinomycetota</taxon>
        <taxon>Actinomycetes</taxon>
        <taxon>Mycobacteriales</taxon>
        <taxon>Corynebacteriaceae</taxon>
        <taxon>Corynebacterium</taxon>
    </lineage>
</organism>
<keyword evidence="10" id="KW-1185">Reference proteome</keyword>
<protein>
    <recommendedName>
        <fullName evidence="4">Phosphate acetyltransferase</fullName>
        <ecNumber evidence="3">2.3.1.8</ecNumber>
    </recommendedName>
    <alternativeName>
        <fullName evidence="7">Phosphotransacetylase</fullName>
    </alternativeName>
</protein>
<evidence type="ECO:0000313" key="9">
    <source>
        <dbReference type="EMBL" id="MDR7330348.1"/>
    </source>
</evidence>
<dbReference type="Proteomes" id="UP001180840">
    <property type="component" value="Unassembled WGS sequence"/>
</dbReference>
<proteinExistence type="predicted"/>
<evidence type="ECO:0000313" key="10">
    <source>
        <dbReference type="Proteomes" id="UP001180840"/>
    </source>
</evidence>
<dbReference type="NCBIfam" id="NF004167">
    <property type="entry name" value="PRK05632.1"/>
    <property type="match status" value="1"/>
</dbReference>
<dbReference type="InterPro" id="IPR042113">
    <property type="entry name" value="P_AcTrfase_dom1"/>
</dbReference>
<dbReference type="GO" id="GO:0008959">
    <property type="term" value="F:phosphate acetyltransferase activity"/>
    <property type="evidence" value="ECO:0007669"/>
    <property type="project" value="UniProtKB-EC"/>
</dbReference>
<keyword evidence="5 9" id="KW-0808">Transferase</keyword>
<dbReference type="RefSeq" id="WP_290195943.1">
    <property type="nucleotide sequence ID" value="NZ_CP047654.1"/>
</dbReference>
<name>A0ABU2A2P8_9CORY</name>
<keyword evidence="9" id="KW-0378">Hydrolase</keyword>
<evidence type="ECO:0000259" key="8">
    <source>
        <dbReference type="Pfam" id="PF01515"/>
    </source>
</evidence>